<sequence>MEDTTMMDDEQMLFQGVNFTIIPSSIAEDRRQQLEDALVKHGAVAFPFDAADGRIQSLPQITHIISTTSDFPDYHQALDQFKHVVKPAWVDASLKSGKTKNPRAFSPDPALYMNEVVICCGKGIPDGDKDAIAGGVLAVGGQYTHALSKPVTHLIALSMEDERVQIALDKRLRCHIVLPHWFDDCLRVGSRISERPYTLPDPEILDAEAGPIPPTRVSPHIRDASTPIPANDPAPSTSSRNIQAFKDKKVMLDDDLSLNDRLKGVIQGLILANGGQMTINVDEADMYICNYREGEDYVKASQAEKDVGNLSWLYYLIAYGVWTNPMRRMMHYPRPRDGIPGFQDFKISISSYTGEARVYLENIIKASGATFTKTFKQENTHLITAHTQSEKCDAAKEWGVNLVNHLWLEDCYATNKLQGITDPKYNYFPARTNMGEILGSTEINRAAMEKIFFPKIQKQKQKSAKSSAKQSEAAGSSVPDCVGGDPTARSSPLVERSKRTKTVPEVATPSGVRRSEDKENHTPGTTGSRGAKDRALTKLHDSAPDIAKFEKEMKRKGGVIHGGRRDKDAGNGEKTGEKAKKAKGRESTVSKRSINEVDDDDDDDEATEDEVEQPVKKGKTSKKAKLTPIVYRLLVSKNDRWTNNLEHEANDKSRLREIGILISDDARKVDILCAPKVVRTKKFVSAMACAPILVGTSFLDYALKHNKIPTPEKHLLTDKAFEKTHGFRLDEALERAKQNQKRLLKDWTVFVTDSVSGGFDTWKDIISANGGSAFLWKGRTTNITASKREVDPPVEGEVSQNQEEDDGNVLYLISEGVKKEFPLWVKFRELAKKHDMVPRIVKTEWLLFVAMAQYVHWDPEWELNEEVVNAAK</sequence>
<evidence type="ECO:0000313" key="3">
    <source>
        <dbReference type="EMBL" id="ORY15557.1"/>
    </source>
</evidence>
<dbReference type="CDD" id="cd18436">
    <property type="entry name" value="BRCT_BRC1_like_rpt2"/>
    <property type="match status" value="1"/>
</dbReference>
<keyword evidence="4" id="KW-1185">Reference proteome</keyword>
<dbReference type="InterPro" id="IPR053036">
    <property type="entry name" value="CellCycle_DNARepair_Reg"/>
</dbReference>
<feature type="domain" description="BRCT" evidence="2">
    <location>
        <begin position="9"/>
        <end position="107"/>
    </location>
</feature>
<dbReference type="OrthoDB" id="342264at2759"/>
<evidence type="ECO:0000259" key="2">
    <source>
        <dbReference type="PROSITE" id="PS50172"/>
    </source>
</evidence>
<dbReference type="FunFam" id="3.40.50.10190:FF:000048">
    <property type="entry name" value="DNA repair protein Rtt107"/>
    <property type="match status" value="1"/>
</dbReference>
<accession>A0A1Y1ZZS6</accession>
<dbReference type="GO" id="GO:0005634">
    <property type="term" value="C:nucleus"/>
    <property type="evidence" value="ECO:0007669"/>
    <property type="project" value="TreeGrafter"/>
</dbReference>
<dbReference type="PROSITE" id="PS50172">
    <property type="entry name" value="BRCT"/>
    <property type="match status" value="3"/>
</dbReference>
<dbReference type="Pfam" id="PF16770">
    <property type="entry name" value="RTT107_BRCT_5"/>
    <property type="match status" value="1"/>
</dbReference>
<dbReference type="Pfam" id="PF12738">
    <property type="entry name" value="PTCB-BRCT"/>
    <property type="match status" value="2"/>
</dbReference>
<dbReference type="GO" id="GO:1990683">
    <property type="term" value="P:DNA double-strand break attachment to nuclear envelope"/>
    <property type="evidence" value="ECO:0007669"/>
    <property type="project" value="TreeGrafter"/>
</dbReference>
<dbReference type="AlphaFoldDB" id="A0A1Y1ZZS6"/>
<feature type="domain" description="BRCT" evidence="2">
    <location>
        <begin position="107"/>
        <end position="199"/>
    </location>
</feature>
<dbReference type="EMBL" id="MCFA01000024">
    <property type="protein sequence ID" value="ORY15557.1"/>
    <property type="molecule type" value="Genomic_DNA"/>
</dbReference>
<proteinExistence type="predicted"/>
<evidence type="ECO:0000313" key="4">
    <source>
        <dbReference type="Proteomes" id="UP000193144"/>
    </source>
</evidence>
<dbReference type="GO" id="GO:0035361">
    <property type="term" value="C:Cul8-RING ubiquitin ligase complex"/>
    <property type="evidence" value="ECO:0007669"/>
    <property type="project" value="TreeGrafter"/>
</dbReference>
<feature type="domain" description="BRCT" evidence="2">
    <location>
        <begin position="342"/>
        <end position="417"/>
    </location>
</feature>
<dbReference type="CDD" id="cd18438">
    <property type="entry name" value="BRCT_BRC1_like_rpt4"/>
    <property type="match status" value="1"/>
</dbReference>
<dbReference type="SMART" id="SM00292">
    <property type="entry name" value="BRCT"/>
    <property type="match status" value="4"/>
</dbReference>
<dbReference type="Gene3D" id="3.40.50.10190">
    <property type="entry name" value="BRCT domain"/>
    <property type="match status" value="5"/>
</dbReference>
<evidence type="ECO:0000256" key="1">
    <source>
        <dbReference type="SAM" id="MobiDB-lite"/>
    </source>
</evidence>
<name>A0A1Y1ZZS6_9PLEO</name>
<dbReference type="CDD" id="cd18437">
    <property type="entry name" value="BRCT_BRC1_like_rpt3"/>
    <property type="match status" value="1"/>
</dbReference>
<dbReference type="Proteomes" id="UP000193144">
    <property type="component" value="Unassembled WGS sequence"/>
</dbReference>
<dbReference type="InterPro" id="IPR001357">
    <property type="entry name" value="BRCT_dom"/>
</dbReference>
<feature type="compositionally biased region" description="Acidic residues" evidence="1">
    <location>
        <begin position="596"/>
        <end position="612"/>
    </location>
</feature>
<dbReference type="Pfam" id="PF00533">
    <property type="entry name" value="BRCT"/>
    <property type="match status" value="1"/>
</dbReference>
<dbReference type="InterPro" id="IPR036420">
    <property type="entry name" value="BRCT_dom_sf"/>
</dbReference>
<dbReference type="PANTHER" id="PTHR47667">
    <property type="entry name" value="REGULATOR OF TY1 TRANSPOSITION PROTEIN 107"/>
    <property type="match status" value="1"/>
</dbReference>
<dbReference type="STRING" id="1231657.A0A1Y1ZZS6"/>
<organism evidence="3 4">
    <name type="scientific">Clohesyomyces aquaticus</name>
    <dbReference type="NCBI Taxonomy" id="1231657"/>
    <lineage>
        <taxon>Eukaryota</taxon>
        <taxon>Fungi</taxon>
        <taxon>Dikarya</taxon>
        <taxon>Ascomycota</taxon>
        <taxon>Pezizomycotina</taxon>
        <taxon>Dothideomycetes</taxon>
        <taxon>Pleosporomycetidae</taxon>
        <taxon>Pleosporales</taxon>
        <taxon>Lindgomycetaceae</taxon>
        <taxon>Clohesyomyces</taxon>
    </lineage>
</organism>
<feature type="compositionally biased region" description="Low complexity" evidence="1">
    <location>
        <begin position="464"/>
        <end position="477"/>
    </location>
</feature>
<dbReference type="GO" id="GO:0006302">
    <property type="term" value="P:double-strand break repair"/>
    <property type="evidence" value="ECO:0007669"/>
    <property type="project" value="TreeGrafter"/>
</dbReference>
<protein>
    <recommendedName>
        <fullName evidence="2">BRCT domain-containing protein</fullName>
    </recommendedName>
</protein>
<feature type="compositionally biased region" description="Basic and acidic residues" evidence="1">
    <location>
        <begin position="530"/>
        <end position="555"/>
    </location>
</feature>
<comment type="caution">
    <text evidence="3">The sequence shown here is derived from an EMBL/GenBank/DDBJ whole genome shotgun (WGS) entry which is preliminary data.</text>
</comment>
<gene>
    <name evidence="3" type="ORF">BCR34DRAFT_477780</name>
</gene>
<dbReference type="PANTHER" id="PTHR47667:SF1">
    <property type="entry name" value="REGULATOR OF TY1 TRANSPOSITION PROTEIN 107"/>
    <property type="match status" value="1"/>
</dbReference>
<feature type="region of interest" description="Disordered" evidence="1">
    <location>
        <begin position="462"/>
        <end position="621"/>
    </location>
</feature>
<feature type="compositionally biased region" description="Basic and acidic residues" evidence="1">
    <location>
        <begin position="563"/>
        <end position="595"/>
    </location>
</feature>
<reference evidence="3 4" key="1">
    <citation type="submission" date="2016-07" db="EMBL/GenBank/DDBJ databases">
        <title>Pervasive Adenine N6-methylation of Active Genes in Fungi.</title>
        <authorList>
            <consortium name="DOE Joint Genome Institute"/>
            <person name="Mondo S.J."/>
            <person name="Dannebaum R.O."/>
            <person name="Kuo R.C."/>
            <person name="Labutti K."/>
            <person name="Haridas S."/>
            <person name="Kuo A."/>
            <person name="Salamov A."/>
            <person name="Ahrendt S.R."/>
            <person name="Lipzen A."/>
            <person name="Sullivan W."/>
            <person name="Andreopoulos W.B."/>
            <person name="Clum A."/>
            <person name="Lindquist E."/>
            <person name="Daum C."/>
            <person name="Ramamoorthy G.K."/>
            <person name="Gryganskyi A."/>
            <person name="Culley D."/>
            <person name="Magnuson J.K."/>
            <person name="James T.Y."/>
            <person name="O'Malley M.A."/>
            <person name="Stajich J.E."/>
            <person name="Spatafora J.W."/>
            <person name="Visel A."/>
            <person name="Grigoriev I.V."/>
        </authorList>
    </citation>
    <scope>NUCLEOTIDE SEQUENCE [LARGE SCALE GENOMIC DNA]</scope>
    <source>
        <strain evidence="3 4">CBS 115471</strain>
    </source>
</reference>
<dbReference type="SUPFAM" id="SSF52113">
    <property type="entry name" value="BRCT domain"/>
    <property type="match status" value="5"/>
</dbReference>